<evidence type="ECO:0000313" key="2">
    <source>
        <dbReference type="EMBL" id="KAL3762658.1"/>
    </source>
</evidence>
<dbReference type="InterPro" id="IPR045886">
    <property type="entry name" value="ThiF/MoeB/HesA"/>
</dbReference>
<dbReference type="Proteomes" id="UP001530293">
    <property type="component" value="Unassembled WGS sequence"/>
</dbReference>
<dbReference type="PANTHER" id="PTHR10953">
    <property type="entry name" value="UBIQUITIN-ACTIVATING ENZYME E1"/>
    <property type="match status" value="1"/>
</dbReference>
<dbReference type="SUPFAM" id="SSF69572">
    <property type="entry name" value="Activating enzymes of the ubiquitin-like proteins"/>
    <property type="match status" value="2"/>
</dbReference>
<gene>
    <name evidence="2" type="ORF">ACHAWU_001603</name>
</gene>
<feature type="region of interest" description="Disordered" evidence="1">
    <location>
        <begin position="97"/>
        <end position="120"/>
    </location>
</feature>
<keyword evidence="3" id="KW-1185">Reference proteome</keyword>
<dbReference type="EMBL" id="JALLBG020000131">
    <property type="protein sequence ID" value="KAL3762658.1"/>
    <property type="molecule type" value="Genomic_DNA"/>
</dbReference>
<protein>
    <recommendedName>
        <fullName evidence="4">THIF-type NAD/FAD binding fold domain-containing protein</fullName>
    </recommendedName>
</protein>
<organism evidence="2 3">
    <name type="scientific">Discostella pseudostelligera</name>
    <dbReference type="NCBI Taxonomy" id="259834"/>
    <lineage>
        <taxon>Eukaryota</taxon>
        <taxon>Sar</taxon>
        <taxon>Stramenopiles</taxon>
        <taxon>Ochrophyta</taxon>
        <taxon>Bacillariophyta</taxon>
        <taxon>Coscinodiscophyceae</taxon>
        <taxon>Thalassiosirophycidae</taxon>
        <taxon>Stephanodiscales</taxon>
        <taxon>Stephanodiscaceae</taxon>
        <taxon>Discostella</taxon>
    </lineage>
</organism>
<evidence type="ECO:0000313" key="3">
    <source>
        <dbReference type="Proteomes" id="UP001530293"/>
    </source>
</evidence>
<accession>A0ABD3MFV5</accession>
<name>A0ABD3MFV5_9STRA</name>
<evidence type="ECO:0000256" key="1">
    <source>
        <dbReference type="SAM" id="MobiDB-lite"/>
    </source>
</evidence>
<dbReference type="InterPro" id="IPR035985">
    <property type="entry name" value="Ubiquitin-activating_enz"/>
</dbReference>
<comment type="caution">
    <text evidence="2">The sequence shown here is derived from an EMBL/GenBank/DDBJ whole genome shotgun (WGS) entry which is preliminary data.</text>
</comment>
<dbReference type="PANTHER" id="PTHR10953:SF162">
    <property type="entry name" value="SUMO-ACTIVATING ENZYME SUBUNIT 1"/>
    <property type="match status" value="1"/>
</dbReference>
<reference evidence="2 3" key="1">
    <citation type="submission" date="2024-10" db="EMBL/GenBank/DDBJ databases">
        <title>Updated reference genomes for cyclostephanoid diatoms.</title>
        <authorList>
            <person name="Roberts W.R."/>
            <person name="Alverson A.J."/>
        </authorList>
    </citation>
    <scope>NUCLEOTIDE SEQUENCE [LARGE SCALE GENOMIC DNA]</scope>
    <source>
        <strain evidence="2 3">AJA232-27</strain>
    </source>
</reference>
<proteinExistence type="predicted"/>
<evidence type="ECO:0008006" key="4">
    <source>
        <dbReference type="Google" id="ProtNLM"/>
    </source>
</evidence>
<dbReference type="AlphaFoldDB" id="A0ABD3MFV5"/>
<feature type="compositionally biased region" description="Acidic residues" evidence="1">
    <location>
        <begin position="100"/>
        <end position="116"/>
    </location>
</feature>
<sequence length="401" mass="43840">MTGQAAKAKAAKAHNHDDVYDRQIRLWGAEAQKRMSTARVLYVNLSGVSCEMLKNLILAGVAAVICDGRVYPEAVRELPSSFFGAEEMEKIMNEVHDVSNDDDDEGGLAAEAEGEEPTAKRAKVTKMTVADAVMPKIDELNPLLHGRNSIEERDLMSLPREYFGEFDAIVASRITVEEVKFISSCLTESGQNVAAAAAAAAATGEVEGKEDTVGRNTLFIVADTFGLEGCAHLDFGKNQTYRREIGKDKLSDVSKVDPYVSMHDMFDMPLCKVKTGRWDKVVPRGLLLQRLLMEYWGQQRTEVQKENGDHDQFVDFATNWFSSNNLSNNDESATNHVNLSQFASIAAHPEISPVSATLGGVLGNEVIKALTGRGEPANNVLLFDGMDGGCRSFVLCGEKEL</sequence>
<dbReference type="Gene3D" id="3.40.50.720">
    <property type="entry name" value="NAD(P)-binding Rossmann-like Domain"/>
    <property type="match status" value="1"/>
</dbReference>